<keyword evidence="2 5" id="KW-0456">Lyase</keyword>
<organism evidence="5 6">
    <name type="scientific">Kaistia nematophila</name>
    <dbReference type="NCBI Taxonomy" id="2994654"/>
    <lineage>
        <taxon>Bacteria</taxon>
        <taxon>Pseudomonadati</taxon>
        <taxon>Pseudomonadota</taxon>
        <taxon>Alphaproteobacteria</taxon>
        <taxon>Hyphomicrobiales</taxon>
        <taxon>Kaistiaceae</taxon>
        <taxon>Kaistia</taxon>
    </lineage>
</organism>
<keyword evidence="1 3" id="KW-0732">Signal</keyword>
<evidence type="ECO:0000256" key="2">
    <source>
        <dbReference type="ARBA" id="ARBA00023239"/>
    </source>
</evidence>
<reference evidence="5" key="1">
    <citation type="submission" date="2022-11" db="EMBL/GenBank/DDBJ databases">
        <title>Biodiversity and phylogenetic relationships of bacteria.</title>
        <authorList>
            <person name="Machado R.A.R."/>
            <person name="Bhat A."/>
            <person name="Loulou A."/>
            <person name="Kallel S."/>
        </authorList>
    </citation>
    <scope>NUCLEOTIDE SEQUENCE</scope>
    <source>
        <strain evidence="5">K-TC2</strain>
    </source>
</reference>
<dbReference type="GO" id="GO:0016829">
    <property type="term" value="F:lyase activity"/>
    <property type="evidence" value="ECO:0007669"/>
    <property type="project" value="UniProtKB-KW"/>
</dbReference>
<feature type="domain" description="Alginate lyase" evidence="4">
    <location>
        <begin position="387"/>
        <end position="666"/>
    </location>
</feature>
<evidence type="ECO:0000256" key="1">
    <source>
        <dbReference type="ARBA" id="ARBA00022729"/>
    </source>
</evidence>
<feature type="signal peptide" evidence="3">
    <location>
        <begin position="1"/>
        <end position="26"/>
    </location>
</feature>
<protein>
    <submittedName>
        <fullName evidence="5">Alginate lyase family protein</fullName>
    </submittedName>
</protein>
<evidence type="ECO:0000313" key="6">
    <source>
        <dbReference type="Proteomes" id="UP001144805"/>
    </source>
</evidence>
<dbReference type="Proteomes" id="UP001144805">
    <property type="component" value="Unassembled WGS sequence"/>
</dbReference>
<feature type="chain" id="PRO_5040843962" evidence="3">
    <location>
        <begin position="27"/>
        <end position="725"/>
    </location>
</feature>
<dbReference type="EMBL" id="JAPKNK010000015">
    <property type="protein sequence ID" value="MCX5572176.1"/>
    <property type="molecule type" value="Genomic_DNA"/>
</dbReference>
<evidence type="ECO:0000313" key="5">
    <source>
        <dbReference type="EMBL" id="MCX5572176.1"/>
    </source>
</evidence>
<dbReference type="GO" id="GO:0042597">
    <property type="term" value="C:periplasmic space"/>
    <property type="evidence" value="ECO:0007669"/>
    <property type="project" value="InterPro"/>
</dbReference>
<evidence type="ECO:0000256" key="3">
    <source>
        <dbReference type="SAM" id="SignalP"/>
    </source>
</evidence>
<sequence length="725" mass="80980">MAKLGRAKQRESAALPVAAASMPAVAASAPPPAAQHDGPDDFVLLRILGNDLFPRHRKGQTRTNLALILAHEPELEDCRKRWIVNRIIDPAEEALIIDLLERSGQDYTRIPFDIGEYAGIGWAEDGFAEPGFFLSKSYEALGPEARARAEVHARRLKNIYVMNNNGGRNLALREGRGLARWVLPWDGNCFLTESGWREIRRAVLEQPDLKYFVVPMLRVSSNELLLRGQMERPAEDEPQLIFRNDAVEMFDEARPYGTRPKVDLLMRLGVPGPWDRWLADTWEAPMAPRSAEAGRFALAGWVGRLESGKPHLERSGQGTVRALARADAIVAALDWLDRQVMASRVQPERLCLYDEAKIGELASEASATLRSALKADADAALSRGPGSVADKPAPAPGAGARDYFSLARYWWPDPASPDGLPYVNRDGDDVFRSGLPGFAPERFDRMRVQQLFDDSIVLALGWAALGDGRYLDHAAGLVRTWFIDPRTRMTPHLRFAQFVHGHDSHDSTGYGILDFSGLPRLLDAVRLMERGGALSPGDGLAFRHWLRSYADWLLDSPQGRHASRRLNNHGTFYDLQIAAIAIFLGDIDALNAALRRVRERLPHQFAPDGSQPRELARSRPRHYSYLNLVGWIAIARLAESVGDDLWNYEAADGRSLRKVLRWLIDRCDARDWPKGLPVEAERLAVEPLRAAYSAKYEPEQAGPAPQPPFSLDPMLGMAPFWPLQR</sequence>
<keyword evidence="6" id="KW-1185">Reference proteome</keyword>
<dbReference type="Gene3D" id="1.50.10.100">
    <property type="entry name" value="Chondroitin AC/alginate lyase"/>
    <property type="match status" value="1"/>
</dbReference>
<accession>A0A9X3E6N7</accession>
<dbReference type="Pfam" id="PF05426">
    <property type="entry name" value="Alginate_lyase"/>
    <property type="match status" value="1"/>
</dbReference>
<evidence type="ECO:0000259" key="4">
    <source>
        <dbReference type="Pfam" id="PF05426"/>
    </source>
</evidence>
<dbReference type="InterPro" id="IPR008929">
    <property type="entry name" value="Chondroitin_lyas"/>
</dbReference>
<comment type="caution">
    <text evidence="5">The sequence shown here is derived from an EMBL/GenBank/DDBJ whole genome shotgun (WGS) entry which is preliminary data.</text>
</comment>
<dbReference type="SUPFAM" id="SSF48230">
    <property type="entry name" value="Chondroitin AC/alginate lyase"/>
    <property type="match status" value="1"/>
</dbReference>
<name>A0A9X3E6N7_9HYPH</name>
<dbReference type="AlphaFoldDB" id="A0A9X3E6N7"/>
<gene>
    <name evidence="5" type="ORF">OSH07_23445</name>
</gene>
<proteinExistence type="predicted"/>
<dbReference type="InterPro" id="IPR008397">
    <property type="entry name" value="Alginate_lyase_dom"/>
</dbReference>